<dbReference type="Gene3D" id="3.40.462.20">
    <property type="match status" value="1"/>
</dbReference>
<dbReference type="Proteomes" id="UP000574067">
    <property type="component" value="Unassembled WGS sequence"/>
</dbReference>
<name>A0A848FIW8_9BURK</name>
<protein>
    <submittedName>
        <fullName evidence="7">FAD-binding oxidoreductase</fullName>
    </submittedName>
</protein>
<dbReference type="Gene3D" id="3.30.465.10">
    <property type="match status" value="1"/>
</dbReference>
<dbReference type="PANTHER" id="PTHR42973:SF39">
    <property type="entry name" value="FAD-BINDING PCMH-TYPE DOMAIN-CONTAINING PROTEIN"/>
    <property type="match status" value="1"/>
</dbReference>
<sequence>MVKITSGAIVPIKAMQTAVAARVSATIRATGRRYLSSRRLEHAMANLSSSVGDLASRFSGRLLMPGSAEWEAARRVHNGLVDKHPALIAQCLGSADIASTVRFARERGLEIAVRAGGHNVGGKACCEGGVMIDLSLMKHVHVAPEQRAARAAGGTLWGHFNRETQLHGLATTGGVVSTTGVAGLTLGGGVGWLMPKHAMALDNLESVEMVLADGNVMRAGAHENADLFWAVRGGGGNFGIASSLEFRLHPVGPDVIGGLVAWPVDRAPDVLRLFRELAAKANDDLMLVCALITGPDATTKLVAIAAGYFGDAASGDKAVWPIKSLGQPVKDAMGPISYTALNSMLDVSYPAGARNYWKAHFCESLTDEAIDTIVDAFMRCPSPMGQLLIEHFHGAASRIAPTETAFALRADGFNVLVLSQWMSPADDAVGTKWSRDAYAAIRSFGGPSRYLNYFDQDDTGDQALTAAYGPNLRRLQQVKAKYDPENVFHLNVNIPPKA</sequence>
<organism evidence="7 8">
    <name type="scientific">Azohydromonas caseinilytica</name>
    <dbReference type="NCBI Taxonomy" id="2728836"/>
    <lineage>
        <taxon>Bacteria</taxon>
        <taxon>Pseudomonadati</taxon>
        <taxon>Pseudomonadota</taxon>
        <taxon>Betaproteobacteria</taxon>
        <taxon>Burkholderiales</taxon>
        <taxon>Sphaerotilaceae</taxon>
        <taxon>Azohydromonas</taxon>
    </lineage>
</organism>
<dbReference type="InterPro" id="IPR006093">
    <property type="entry name" value="Oxy_OxRdtase_FAD_BS"/>
</dbReference>
<keyword evidence="5" id="KW-0560">Oxidoreductase</keyword>
<dbReference type="Pfam" id="PF01565">
    <property type="entry name" value="FAD_binding_4"/>
    <property type="match status" value="1"/>
</dbReference>
<dbReference type="InterPro" id="IPR006094">
    <property type="entry name" value="Oxid_FAD_bind_N"/>
</dbReference>
<evidence type="ECO:0000313" key="7">
    <source>
        <dbReference type="EMBL" id="NML18140.1"/>
    </source>
</evidence>
<comment type="cofactor">
    <cofactor evidence="1">
        <name>FAD</name>
        <dbReference type="ChEBI" id="CHEBI:57692"/>
    </cofactor>
</comment>
<evidence type="ECO:0000256" key="2">
    <source>
        <dbReference type="ARBA" id="ARBA00005466"/>
    </source>
</evidence>
<dbReference type="PROSITE" id="PS51387">
    <property type="entry name" value="FAD_PCMH"/>
    <property type="match status" value="1"/>
</dbReference>
<evidence type="ECO:0000313" key="8">
    <source>
        <dbReference type="Proteomes" id="UP000574067"/>
    </source>
</evidence>
<dbReference type="RefSeq" id="WP_169163039.1">
    <property type="nucleotide sequence ID" value="NZ_JABBFW010000027.1"/>
</dbReference>
<dbReference type="InterPro" id="IPR016167">
    <property type="entry name" value="FAD-bd_PCMH_sub1"/>
</dbReference>
<dbReference type="GO" id="GO:0016491">
    <property type="term" value="F:oxidoreductase activity"/>
    <property type="evidence" value="ECO:0007669"/>
    <property type="project" value="UniProtKB-KW"/>
</dbReference>
<evidence type="ECO:0000256" key="3">
    <source>
        <dbReference type="ARBA" id="ARBA00022630"/>
    </source>
</evidence>
<reference evidence="7 8" key="1">
    <citation type="submission" date="2020-04" db="EMBL/GenBank/DDBJ databases">
        <title>Azohydromonas sp. isolated from soil.</title>
        <authorList>
            <person name="Dahal R.H."/>
        </authorList>
    </citation>
    <scope>NUCLEOTIDE SEQUENCE [LARGE SCALE GENOMIC DNA]</scope>
    <source>
        <strain evidence="7 8">G-1-1-14</strain>
    </source>
</reference>
<dbReference type="InterPro" id="IPR012951">
    <property type="entry name" value="BBE"/>
</dbReference>
<keyword evidence="4" id="KW-0274">FAD</keyword>
<dbReference type="Gene3D" id="3.30.43.10">
    <property type="entry name" value="Uridine Diphospho-n-acetylenolpyruvylglucosamine Reductase, domain 2"/>
    <property type="match status" value="1"/>
</dbReference>
<keyword evidence="8" id="KW-1185">Reference proteome</keyword>
<dbReference type="InterPro" id="IPR036318">
    <property type="entry name" value="FAD-bd_PCMH-like_sf"/>
</dbReference>
<dbReference type="InterPro" id="IPR016164">
    <property type="entry name" value="FAD-linked_Oxase-like_C"/>
</dbReference>
<dbReference type="AlphaFoldDB" id="A0A848FIW8"/>
<evidence type="ECO:0000256" key="5">
    <source>
        <dbReference type="ARBA" id="ARBA00023002"/>
    </source>
</evidence>
<dbReference type="SUPFAM" id="SSF55103">
    <property type="entry name" value="FAD-linked oxidases, C-terminal domain"/>
    <property type="match status" value="1"/>
</dbReference>
<keyword evidence="3" id="KW-0285">Flavoprotein</keyword>
<evidence type="ECO:0000256" key="1">
    <source>
        <dbReference type="ARBA" id="ARBA00001974"/>
    </source>
</evidence>
<dbReference type="EMBL" id="JABBFW010000027">
    <property type="protein sequence ID" value="NML18140.1"/>
    <property type="molecule type" value="Genomic_DNA"/>
</dbReference>
<evidence type="ECO:0000256" key="4">
    <source>
        <dbReference type="ARBA" id="ARBA00022827"/>
    </source>
</evidence>
<dbReference type="Pfam" id="PF08031">
    <property type="entry name" value="BBE"/>
    <property type="match status" value="1"/>
</dbReference>
<proteinExistence type="inferred from homology"/>
<dbReference type="PANTHER" id="PTHR42973">
    <property type="entry name" value="BINDING OXIDOREDUCTASE, PUTATIVE (AFU_ORTHOLOGUE AFUA_1G17690)-RELATED"/>
    <property type="match status" value="1"/>
</dbReference>
<dbReference type="InterPro" id="IPR016169">
    <property type="entry name" value="FAD-bd_PCMH_sub2"/>
</dbReference>
<comment type="caution">
    <text evidence="7">The sequence shown here is derived from an EMBL/GenBank/DDBJ whole genome shotgun (WGS) entry which is preliminary data.</text>
</comment>
<comment type="similarity">
    <text evidence="2">Belongs to the oxygen-dependent FAD-linked oxidoreductase family.</text>
</comment>
<feature type="domain" description="FAD-binding PCMH-type" evidence="6">
    <location>
        <begin position="81"/>
        <end position="251"/>
    </location>
</feature>
<evidence type="ECO:0000259" key="6">
    <source>
        <dbReference type="PROSITE" id="PS51387"/>
    </source>
</evidence>
<gene>
    <name evidence="7" type="ORF">HHL10_24525</name>
</gene>
<dbReference type="InterPro" id="IPR016166">
    <property type="entry name" value="FAD-bd_PCMH"/>
</dbReference>
<accession>A0A848FIW8</accession>
<dbReference type="SUPFAM" id="SSF56176">
    <property type="entry name" value="FAD-binding/transporter-associated domain-like"/>
    <property type="match status" value="1"/>
</dbReference>
<dbReference type="GO" id="GO:0071949">
    <property type="term" value="F:FAD binding"/>
    <property type="evidence" value="ECO:0007669"/>
    <property type="project" value="InterPro"/>
</dbReference>
<dbReference type="InterPro" id="IPR050416">
    <property type="entry name" value="FAD-linked_Oxidoreductase"/>
</dbReference>
<dbReference type="PROSITE" id="PS00862">
    <property type="entry name" value="OX2_COVAL_FAD"/>
    <property type="match status" value="1"/>
</dbReference>